<comment type="caution">
    <text evidence="1">The sequence shown here is derived from an EMBL/GenBank/DDBJ whole genome shotgun (WGS) entry which is preliminary data.</text>
</comment>
<proteinExistence type="predicted"/>
<evidence type="ECO:0000313" key="1">
    <source>
        <dbReference type="EMBL" id="MBW3467174.1"/>
    </source>
</evidence>
<keyword evidence="2" id="KW-1185">Reference proteome</keyword>
<sequence length="899" mass="99538">MFTNSIKYCILFIFLFFSFLSFSNNNIILFELRNDPELTGPERLCAVFGSVIAEFSAGGIPATDRYSWTVTDPSGNEIFSRSGRGEIYETVPIRFNSLGNHTVSLEVTRGSNETVFSGSRNVEVIQGPEITLRPDYLLCGDEPTTISALPENTPQLNQYTFEWTNAAGNQVGNQNELVVSQEGSYFVALFFTNSEGGQDCLITGSTYVGPPDDFVLSISQDEGCGGQTVQVTADTPLRGDWSVIKQGESDRSDLGNSFSLNLNTETDLNGPGNYTIFFSVVNPQNPNCVSERSIPFTLTDGPEYISQNVSPASSCSTNDGAFEIEVESNIGNLKIIELGYEGFNFTDGEVIPFDNIPPGIYTIEAETNGCFKTSIVIVPSLGPEAQEVYDVNVIAESCNGLGINEGTLEITFINGIIEGEYRLVTGNGGVIEEAPIPNLTSFTIDLPGDFYAFEITDTNGCTIPWESVLDVERRNRVSFSVPSNINICESFALSPSGNGDLEFELSREGQVIGTFDSGESFDLTEGGNYSILGREKSSDPERCPRRIDFQVNVSEPLEFDVELVTRDCFGNMVYEAELFGRDPESVTIRWRNNQGEIVGRGVSWIPTAYETFFLEVQPRGSGFCAIDPVQFNVVEPIFSVEVEIEADPFCPDAPFTVLTAVLEREDFNSDFRWIFIDPDGELTALSMFDGERSIAIEEEGTYEVLVLDEYGCELGSDVLLVLRTLDDTRPEVNDSYSVCQEINLSETINPGEFESYEWYFNGSLVSTDPTFRPLLVGAYSLVVTNADGCPFEAEFETFEDCDFQYVFPTGMVLTDPEKLFEVFVNDAVESAQVWIHNRQGQLIFFCEDLDVQSRVSFCQWDGTFSGELVPTGTYVVTLKYDSERFGVNEKVSKNLVIMK</sequence>
<evidence type="ECO:0008006" key="3">
    <source>
        <dbReference type="Google" id="ProtNLM"/>
    </source>
</evidence>
<reference evidence="1 2" key="1">
    <citation type="journal article" date="2020" name="Syst. Appl. Microbiol.">
        <title>Arthrospiribacter ruber gen. nov., sp. nov., a novel bacterium isolated from Arthrospira cultures.</title>
        <authorList>
            <person name="Waleron M."/>
            <person name="Misztak A."/>
            <person name="Waleron M.M."/>
            <person name="Furmaniak M."/>
            <person name="Mrozik A."/>
            <person name="Waleron K."/>
        </authorList>
    </citation>
    <scope>NUCLEOTIDE SEQUENCE [LARGE SCALE GENOMIC DNA]</scope>
    <source>
        <strain evidence="1 2">DPMB0001</strain>
    </source>
</reference>
<accession>A0A951IVV2</accession>
<organism evidence="1 2">
    <name type="scientific">Arthrospiribacter ruber</name>
    <dbReference type="NCBI Taxonomy" id="2487934"/>
    <lineage>
        <taxon>Bacteria</taxon>
        <taxon>Pseudomonadati</taxon>
        <taxon>Bacteroidota</taxon>
        <taxon>Cytophagia</taxon>
        <taxon>Cytophagales</taxon>
        <taxon>Cyclobacteriaceae</taxon>
        <taxon>Arthrospiribacter</taxon>
    </lineage>
</organism>
<protein>
    <recommendedName>
        <fullName evidence="3">C-terminal domain of CHU protein family protein</fullName>
    </recommendedName>
</protein>
<dbReference type="Proteomes" id="UP000727490">
    <property type="component" value="Unassembled WGS sequence"/>
</dbReference>
<dbReference type="RefSeq" id="WP_219287396.1">
    <property type="nucleotide sequence ID" value="NZ_RPHB01000002.1"/>
</dbReference>
<gene>
    <name evidence="1" type="ORF">EGN73_05035</name>
</gene>
<evidence type="ECO:0000313" key="2">
    <source>
        <dbReference type="Proteomes" id="UP000727490"/>
    </source>
</evidence>
<dbReference type="AlphaFoldDB" id="A0A951IVV2"/>
<dbReference type="EMBL" id="RPHB01000002">
    <property type="protein sequence ID" value="MBW3467174.1"/>
    <property type="molecule type" value="Genomic_DNA"/>
</dbReference>
<name>A0A951IVV2_9BACT</name>